<dbReference type="AlphaFoldDB" id="A0A8J3UN89"/>
<proteinExistence type="predicted"/>
<keyword evidence="1" id="KW-0732">Signal</keyword>
<dbReference type="Gene3D" id="2.80.10.50">
    <property type="match status" value="3"/>
</dbReference>
<organism evidence="3 4">
    <name type="scientific">Planotetraspora silvatica</name>
    <dbReference type="NCBI Taxonomy" id="234614"/>
    <lineage>
        <taxon>Bacteria</taxon>
        <taxon>Bacillati</taxon>
        <taxon>Actinomycetota</taxon>
        <taxon>Actinomycetes</taxon>
        <taxon>Streptosporangiales</taxon>
        <taxon>Streptosporangiaceae</taxon>
        <taxon>Planotetraspora</taxon>
    </lineage>
</organism>
<dbReference type="Proteomes" id="UP000644610">
    <property type="component" value="Unassembled WGS sequence"/>
</dbReference>
<gene>
    <name evidence="3" type="ORF">Psi02_32810</name>
</gene>
<dbReference type="EMBL" id="BOOQ01000021">
    <property type="protein sequence ID" value="GII46857.1"/>
    <property type="molecule type" value="Genomic_DNA"/>
</dbReference>
<dbReference type="PROSITE" id="PS50231">
    <property type="entry name" value="RICIN_B_LECTIN"/>
    <property type="match status" value="1"/>
</dbReference>
<dbReference type="SUPFAM" id="SSF50370">
    <property type="entry name" value="Ricin B-like lectins"/>
    <property type="match status" value="1"/>
</dbReference>
<keyword evidence="4" id="KW-1185">Reference proteome</keyword>
<comment type="caution">
    <text evidence="3">The sequence shown here is derived from an EMBL/GenBank/DDBJ whole genome shotgun (WGS) entry which is preliminary data.</text>
</comment>
<evidence type="ECO:0000256" key="1">
    <source>
        <dbReference type="SAM" id="SignalP"/>
    </source>
</evidence>
<accession>A0A8J3UN89</accession>
<dbReference type="Pfam" id="PF00652">
    <property type="entry name" value="Ricin_B_lectin"/>
    <property type="match status" value="1"/>
</dbReference>
<dbReference type="SMART" id="SM00458">
    <property type="entry name" value="RICIN"/>
    <property type="match status" value="1"/>
</dbReference>
<evidence type="ECO:0000313" key="4">
    <source>
        <dbReference type="Proteomes" id="UP000644610"/>
    </source>
</evidence>
<name>A0A8J3UN89_9ACTN</name>
<dbReference type="InterPro" id="IPR000772">
    <property type="entry name" value="Ricin_B_lectin"/>
</dbReference>
<feature type="domain" description="Ricin B lectin" evidence="2">
    <location>
        <begin position="496"/>
        <end position="634"/>
    </location>
</feature>
<feature type="chain" id="PRO_5035298746" description="Ricin B lectin domain-containing protein" evidence="1">
    <location>
        <begin position="39"/>
        <end position="823"/>
    </location>
</feature>
<evidence type="ECO:0000259" key="2">
    <source>
        <dbReference type="SMART" id="SM00458"/>
    </source>
</evidence>
<protein>
    <recommendedName>
        <fullName evidence="2">Ricin B lectin domain-containing protein</fullName>
    </recommendedName>
</protein>
<dbReference type="InterPro" id="IPR035992">
    <property type="entry name" value="Ricin_B-like_lectins"/>
</dbReference>
<evidence type="ECO:0000313" key="3">
    <source>
        <dbReference type="EMBL" id="GII46857.1"/>
    </source>
</evidence>
<dbReference type="CDD" id="cd00161">
    <property type="entry name" value="beta-trefoil_Ricin-like"/>
    <property type="match status" value="1"/>
</dbReference>
<reference evidence="3" key="1">
    <citation type="submission" date="2021-01" db="EMBL/GenBank/DDBJ databases">
        <title>Whole genome shotgun sequence of Planotetraspora silvatica NBRC 100141.</title>
        <authorList>
            <person name="Komaki H."/>
            <person name="Tamura T."/>
        </authorList>
    </citation>
    <scope>NUCLEOTIDE SEQUENCE</scope>
    <source>
        <strain evidence="3">NBRC 100141</strain>
    </source>
</reference>
<feature type="signal peptide" evidence="1">
    <location>
        <begin position="1"/>
        <end position="38"/>
    </location>
</feature>
<sequence>MYGIRRKGKKRLRLLAASLGMATLASMLIGLPAQVARADPAGAPTYRALAGGGSATTQGLMDALANVITVNGQKVLASYSAATPPLNSATITTKDPATNPGCTLTRPADDASAQGALRYSMGAGDGCLDFARLAGEPIQQSINPVTDVTYMPYALDGITYATNRGNVLNGPSLDFLHAVYTCAATSTPFHPLLPASGSQLRSEWLAAIDISEEDVRGGKYPCVKDTDSAGRPIGENDISPLNTDHAAILPVSIGQYVARGWSNVRIGNIQLAPETDGRGPVVPNTAAFPDGVGYTSYTPLTGELTAQELTDVYQCRMTEIGSAPVTPVLPAASSVRSAWLARVGITEADITAGKYPCIRTKGSDGAPIPVNDGTVAARTEILPYSIAEYIRQAVGYSGGVTTVDKRNDRTLGGLIQSDGVVKRPFVLNTGYGRPLVHRLYNVIPAEKQRISPWREVFTGRTSLICQNTALIETYGFTPLAPEACGGGDRPLTDPAPPSYRIRNVKSGKCLAIDGGSTASAAQAVQRTCTSGGTEQRWTWYGTTGRQLKNTRSGQCLAIGGGNTANGAQAIQWPCGTGNEQQWILQADPAGAQNRLKNLNSSLVLSVSGGGSTADGAKVIQWAVNNGPEQGWTLETATTAALDEDTTGAPTSALVSATAGVAPAKAAAGEYASVTYPARMVDFRNGRCRMQGWWSQANLRPGTGPIGGAFLDTTAYVVGPKCAITMQLQVVSYQLRIVESFTADFYYDASQPTWSGHNERWKFWGPILGGAYVPKINNMVYLLSYTLKDMTDPNGLPSIGQVWGPKANWCDHWRPPSSPPGCTA</sequence>